<dbReference type="Pfam" id="PF17655">
    <property type="entry name" value="IRK_C"/>
    <property type="match status" value="1"/>
</dbReference>
<gene>
    <name evidence="15" type="ORF">CSSPTR1EN2_LOCUS22021</name>
</gene>
<dbReference type="SUPFAM" id="SSF81296">
    <property type="entry name" value="E set domains"/>
    <property type="match status" value="1"/>
</dbReference>
<feature type="domain" description="Inward rectifier potassium channel C-terminal" evidence="14">
    <location>
        <begin position="237"/>
        <end position="374"/>
    </location>
</feature>
<evidence type="ECO:0000259" key="14">
    <source>
        <dbReference type="Pfam" id="PF17655"/>
    </source>
</evidence>
<evidence type="ECO:0000256" key="1">
    <source>
        <dbReference type="ARBA" id="ARBA00004141"/>
    </source>
</evidence>
<dbReference type="InterPro" id="IPR014756">
    <property type="entry name" value="Ig_E-set"/>
</dbReference>
<name>A0ABP0UZX2_9BRYO</name>
<accession>A0ABP0UZX2</accession>
<keyword evidence="2 11" id="KW-0813">Transport</keyword>
<dbReference type="Gene3D" id="2.60.40.1400">
    <property type="entry name" value="G protein-activated inward rectifier potassium channel 1"/>
    <property type="match status" value="1"/>
</dbReference>
<keyword evidence="5 11" id="KW-0851">Voltage-gated channel</keyword>
<keyword evidence="8 11" id="KW-0406">Ion transport</keyword>
<keyword evidence="7 13" id="KW-1133">Transmembrane helix</keyword>
<sequence length="375" mass="42753">MEKPKLEEEQAAAMPVRFRGRAALRSIQVKRDKGYIVWIYNIYLHALQLSLPLFFLIMLSSPILLSIPFTGFFMLDIEGLYIPADDQRPESNHGIISSSWSWWNNNNSSSSSSSLDQTPAGLTTAEMCFKVFIFSLSLSTTFGGTRVEARSPYALLLANLNTLLAQLIFVFLSGAVFHRLSQPREPVRWSKVALITNDMFSVAEARNQNNKGTANGETKDQTHQPGNSYKSFMMRLNLMDPKQVVLIECKFELTYRRFLTEKGNPAPFINHVSLKLVRPEVAYLKFGLVVRHIIDEESPLYGMDLEELNSRDASFTITISGIERSSMQPIFSENLYTVYDGEVLWDRQFQDQIITDRHGHSMFDCNLIDQLKPVK</sequence>
<reference evidence="15" key="1">
    <citation type="submission" date="2024-02" db="EMBL/GenBank/DDBJ databases">
        <authorList>
            <consortium name="ELIXIR-Norway"/>
            <consortium name="Elixir Norway"/>
        </authorList>
    </citation>
    <scope>NUCLEOTIDE SEQUENCE</scope>
</reference>
<evidence type="ECO:0000256" key="10">
    <source>
        <dbReference type="ARBA" id="ARBA00023303"/>
    </source>
</evidence>
<evidence type="ECO:0000313" key="16">
    <source>
        <dbReference type="Proteomes" id="UP001497512"/>
    </source>
</evidence>
<evidence type="ECO:0000256" key="9">
    <source>
        <dbReference type="ARBA" id="ARBA00023136"/>
    </source>
</evidence>
<comment type="subcellular location">
    <subcellularLocation>
        <location evidence="1 11">Membrane</location>
        <topology evidence="1 11">Multi-pass membrane protein</topology>
    </subcellularLocation>
</comment>
<evidence type="ECO:0000256" key="3">
    <source>
        <dbReference type="ARBA" id="ARBA00022538"/>
    </source>
</evidence>
<keyword evidence="4 11" id="KW-0812">Transmembrane</keyword>
<evidence type="ECO:0000256" key="13">
    <source>
        <dbReference type="SAM" id="Phobius"/>
    </source>
</evidence>
<dbReference type="PANTHER" id="PTHR11767:SF105">
    <property type="entry name" value="INWARD RECTIFIER POTASSIUM CHANNEL C-TERMINAL DOMAIN-CONTAINING PROTEIN"/>
    <property type="match status" value="1"/>
</dbReference>
<feature type="region of interest" description="Disordered" evidence="12">
    <location>
        <begin position="207"/>
        <end position="226"/>
    </location>
</feature>
<dbReference type="Proteomes" id="UP001497512">
    <property type="component" value="Chromosome 8"/>
</dbReference>
<dbReference type="PANTHER" id="PTHR11767">
    <property type="entry name" value="INWARD RECTIFIER POTASSIUM CHANNEL"/>
    <property type="match status" value="1"/>
</dbReference>
<keyword evidence="3 11" id="KW-0633">Potassium transport</keyword>
<proteinExistence type="inferred from homology"/>
<organism evidence="15 16">
    <name type="scientific">Sphagnum troendelagicum</name>
    <dbReference type="NCBI Taxonomy" id="128251"/>
    <lineage>
        <taxon>Eukaryota</taxon>
        <taxon>Viridiplantae</taxon>
        <taxon>Streptophyta</taxon>
        <taxon>Embryophyta</taxon>
        <taxon>Bryophyta</taxon>
        <taxon>Sphagnophytina</taxon>
        <taxon>Sphagnopsida</taxon>
        <taxon>Sphagnales</taxon>
        <taxon>Sphagnaceae</taxon>
        <taxon>Sphagnum</taxon>
    </lineage>
</organism>
<keyword evidence="6 11" id="KW-0630">Potassium</keyword>
<comment type="similarity">
    <text evidence="11">Belongs to the inward rectifier-type potassium channel (TC 1.A.2.1) family.</text>
</comment>
<dbReference type="InterPro" id="IPR041647">
    <property type="entry name" value="IRK_C"/>
</dbReference>
<protein>
    <recommendedName>
        <fullName evidence="14">Inward rectifier potassium channel C-terminal domain-containing protein</fullName>
    </recommendedName>
</protein>
<keyword evidence="16" id="KW-1185">Reference proteome</keyword>
<dbReference type="InterPro" id="IPR013518">
    <property type="entry name" value="K_chnl_inward-rec_Kir_cyto"/>
</dbReference>
<dbReference type="InterPro" id="IPR016449">
    <property type="entry name" value="K_chnl_inward-rec_Kir"/>
</dbReference>
<evidence type="ECO:0000256" key="7">
    <source>
        <dbReference type="ARBA" id="ARBA00022989"/>
    </source>
</evidence>
<feature type="transmembrane region" description="Helical" evidence="13">
    <location>
        <begin position="35"/>
        <end position="57"/>
    </location>
</feature>
<evidence type="ECO:0000256" key="8">
    <source>
        <dbReference type="ARBA" id="ARBA00023065"/>
    </source>
</evidence>
<evidence type="ECO:0000256" key="5">
    <source>
        <dbReference type="ARBA" id="ARBA00022882"/>
    </source>
</evidence>
<dbReference type="EMBL" id="OZ019900">
    <property type="protein sequence ID" value="CAK9234108.1"/>
    <property type="molecule type" value="Genomic_DNA"/>
</dbReference>
<keyword evidence="10 11" id="KW-0407">Ion channel</keyword>
<evidence type="ECO:0000256" key="2">
    <source>
        <dbReference type="ARBA" id="ARBA00022448"/>
    </source>
</evidence>
<evidence type="ECO:0000313" key="15">
    <source>
        <dbReference type="EMBL" id="CAK9234108.1"/>
    </source>
</evidence>
<keyword evidence="9 13" id="KW-0472">Membrane</keyword>
<feature type="compositionally biased region" description="Polar residues" evidence="12">
    <location>
        <begin position="207"/>
        <end position="216"/>
    </location>
</feature>
<feature type="transmembrane region" description="Helical" evidence="13">
    <location>
        <begin position="153"/>
        <end position="177"/>
    </location>
</feature>
<evidence type="ECO:0000256" key="4">
    <source>
        <dbReference type="ARBA" id="ARBA00022692"/>
    </source>
</evidence>
<evidence type="ECO:0000256" key="12">
    <source>
        <dbReference type="SAM" id="MobiDB-lite"/>
    </source>
</evidence>
<evidence type="ECO:0000256" key="6">
    <source>
        <dbReference type="ARBA" id="ARBA00022958"/>
    </source>
</evidence>
<evidence type="ECO:0000256" key="11">
    <source>
        <dbReference type="RuleBase" id="RU003822"/>
    </source>
</evidence>